<feature type="domain" description="2Fe-2S ferredoxin-type" evidence="2">
    <location>
        <begin position="6"/>
        <end position="111"/>
    </location>
</feature>
<dbReference type="Gene3D" id="3.30.420.480">
    <property type="entry name" value="Domain of unknown function (DUF4445)"/>
    <property type="match status" value="1"/>
</dbReference>
<dbReference type="OrthoDB" id="9810588at2"/>
<evidence type="ECO:0000259" key="2">
    <source>
        <dbReference type="PROSITE" id="PS51085"/>
    </source>
</evidence>
<name>A0A4R3M7Z9_9HYPH</name>
<dbReference type="InterPro" id="IPR036010">
    <property type="entry name" value="2Fe-2S_ferredoxin-like_sf"/>
</dbReference>
<evidence type="ECO:0000313" key="4">
    <source>
        <dbReference type="Proteomes" id="UP000295678"/>
    </source>
</evidence>
<dbReference type="AlphaFoldDB" id="A0A4R3M7Z9"/>
<dbReference type="EMBL" id="SMAK01000008">
    <property type="protein sequence ID" value="TCT08723.1"/>
    <property type="molecule type" value="Genomic_DNA"/>
</dbReference>
<dbReference type="Pfam" id="PF14574">
    <property type="entry name" value="RACo_C_ter"/>
    <property type="match status" value="1"/>
</dbReference>
<dbReference type="InterPro" id="IPR041414">
    <property type="entry name" value="Raco-like_middle"/>
</dbReference>
<reference evidence="3 4" key="1">
    <citation type="submission" date="2019-03" db="EMBL/GenBank/DDBJ databases">
        <title>Genomic Encyclopedia of Type Strains, Phase IV (KMG-IV): sequencing the most valuable type-strain genomes for metagenomic binning, comparative biology and taxonomic classification.</title>
        <authorList>
            <person name="Goeker M."/>
        </authorList>
    </citation>
    <scope>NUCLEOTIDE SEQUENCE [LARGE SCALE GENOMIC DNA]</scope>
    <source>
        <strain evidence="3 4">DSM 19345</strain>
    </source>
</reference>
<dbReference type="InterPro" id="IPR040506">
    <property type="entry name" value="RACo_linker"/>
</dbReference>
<proteinExistence type="predicted"/>
<evidence type="ECO:0000313" key="3">
    <source>
        <dbReference type="EMBL" id="TCT08723.1"/>
    </source>
</evidence>
<comment type="caution">
    <text evidence="3">The sequence shown here is derived from an EMBL/GenBank/DDBJ whole genome shotgun (WGS) entry which is preliminary data.</text>
</comment>
<feature type="compositionally biased region" description="Basic and acidic residues" evidence="1">
    <location>
        <begin position="682"/>
        <end position="692"/>
    </location>
</feature>
<dbReference type="RefSeq" id="WP_132807136.1">
    <property type="nucleotide sequence ID" value="NZ_SMAK01000008.1"/>
</dbReference>
<gene>
    <name evidence="3" type="ORF">EDC22_10835</name>
</gene>
<dbReference type="InterPro" id="IPR042259">
    <property type="entry name" value="Raco-like_middle_sf"/>
</dbReference>
<dbReference type="Proteomes" id="UP000295678">
    <property type="component" value="Unassembled WGS sequence"/>
</dbReference>
<feature type="region of interest" description="Disordered" evidence="1">
    <location>
        <begin position="656"/>
        <end position="692"/>
    </location>
</feature>
<organism evidence="3 4">
    <name type="scientific">Tepidamorphus gemmatus</name>
    <dbReference type="NCBI Taxonomy" id="747076"/>
    <lineage>
        <taxon>Bacteria</taxon>
        <taxon>Pseudomonadati</taxon>
        <taxon>Pseudomonadota</taxon>
        <taxon>Alphaproteobacteria</taxon>
        <taxon>Hyphomicrobiales</taxon>
        <taxon>Tepidamorphaceae</taxon>
        <taxon>Tepidamorphus</taxon>
    </lineage>
</organism>
<sequence length="692" mass="73743">MDTKADALVLFMPSGRRGRFPIGTPVLDAARQLGVYVESVCGGRGICGRCQVSVAEGVFAKHQITSSADHLTARSQTEERYARLRGLAADRRLSCSALITGDLVIDVPVEAQTNRALVRKRAEARPIERDPAMRLCYVEVDEPDMEQPLGDADRLVRALEAQWGFAGASIDFPLLARVQDCLRRGGWKVTVAVHTHTRPTVVAIWPGFRDTMYGIAVDIGSTTIACHLCDMLTGRTVASAGTANPQIRFGEDLMSRVSYLMMNPDGLPALTAAVRGAIEGLIDKVTGDVGADRADVLEAVFVGNPIMHHLFLGIDPRELGGAPFALAVSGALTFPARDIGLGINPGGRVYTLPCIAGHVGADAAGATLAEGPHRGEEITLLVDVGTNAEIVLGNRDRILAASSPTGPAFEGAEISCGQRAAPGAIERVRIDPQTLEPRIRVIGIDAWSDEAEFAERIDQVGVTGICGSGIIEAIAEMYLSGIITSEGVIDGALAARSERIVATGRTFAYVLWRGTHELKVTQNDVRAIQLAKAALYAGVKLLMDKLGIAAVDRIKLAGAFGSFIDPKYAMVLGLIPDCDLARVVAVGNAAGTGARMCLINKGYRAEVEKLVARIEKIETALEPRFQEHFVNAMALPNKVDAFPRLSEAVSLPAPRLVTDGEAAGRRRERRRERGGGRGSEQGGERNDSASAD</sequence>
<dbReference type="InterPro" id="IPR001041">
    <property type="entry name" value="2Fe-2S_ferredoxin-type"/>
</dbReference>
<keyword evidence="4" id="KW-1185">Reference proteome</keyword>
<dbReference type="PANTHER" id="PTHR42895:SF2">
    <property type="entry name" value="IRON-SULFUR CLUSTER PROTEIN"/>
    <property type="match status" value="1"/>
</dbReference>
<accession>A0A4R3M7Z9</accession>
<evidence type="ECO:0000256" key="1">
    <source>
        <dbReference type="SAM" id="MobiDB-lite"/>
    </source>
</evidence>
<dbReference type="Gene3D" id="3.10.20.880">
    <property type="match status" value="1"/>
</dbReference>
<dbReference type="SUPFAM" id="SSF54292">
    <property type="entry name" value="2Fe-2S ferredoxin-like"/>
    <property type="match status" value="1"/>
</dbReference>
<dbReference type="InterPro" id="IPR012675">
    <property type="entry name" value="Beta-grasp_dom_sf"/>
</dbReference>
<dbReference type="InterPro" id="IPR027980">
    <property type="entry name" value="RACo_C"/>
</dbReference>
<dbReference type="CDD" id="cd00207">
    <property type="entry name" value="fer2"/>
    <property type="match status" value="1"/>
</dbReference>
<dbReference type="Gene3D" id="3.10.20.30">
    <property type="match status" value="1"/>
</dbReference>
<dbReference type="Pfam" id="PF17650">
    <property type="entry name" value="RACo_linker"/>
    <property type="match status" value="1"/>
</dbReference>
<dbReference type="PANTHER" id="PTHR42895">
    <property type="entry name" value="IRON-SULFUR CLUSTER-BINDING PROTEIN-RELATED"/>
    <property type="match status" value="1"/>
</dbReference>
<dbReference type="PROSITE" id="PS51085">
    <property type="entry name" value="2FE2S_FER_2"/>
    <property type="match status" value="1"/>
</dbReference>
<dbReference type="Pfam" id="PF17651">
    <property type="entry name" value="Raco_middle"/>
    <property type="match status" value="1"/>
</dbReference>
<dbReference type="Pfam" id="PF00111">
    <property type="entry name" value="Fer2"/>
    <property type="match status" value="1"/>
</dbReference>
<dbReference type="GO" id="GO:0051536">
    <property type="term" value="F:iron-sulfur cluster binding"/>
    <property type="evidence" value="ECO:0007669"/>
    <property type="project" value="InterPro"/>
</dbReference>
<protein>
    <submittedName>
        <fullName evidence="3">Uncharacterized 2Fe-2S/4Fe-4S cluster protein (DUF4445 family)</fullName>
    </submittedName>
</protein>
<dbReference type="InterPro" id="IPR052911">
    <property type="entry name" value="Corrinoid_activation_enz"/>
</dbReference>